<dbReference type="RefSeq" id="WP_156915239.1">
    <property type="nucleotide sequence ID" value="NZ_CP104144.1"/>
</dbReference>
<name>A0ABY5XTR5_RHISU</name>
<keyword evidence="2" id="KW-1185">Reference proteome</keyword>
<geneLocation type="plasmid" evidence="1 2">
    <name>pWSM1592_1</name>
</geneLocation>
<reference evidence="1" key="1">
    <citation type="submission" date="2022-09" db="EMBL/GenBank/DDBJ databases">
        <title>Australian commercial rhizobial inoculants.</title>
        <authorList>
            <person name="Kohlmeier M.G."/>
            <person name="O'Hara G.W."/>
            <person name="Colombi E."/>
            <person name="Ramsay J.P."/>
            <person name="Terpolilli J."/>
        </authorList>
    </citation>
    <scope>NUCLEOTIDE SEQUENCE</scope>
    <source>
        <strain evidence="1">WSM1592</strain>
        <plasmid evidence="1">pWSM1592_1</plasmid>
    </source>
</reference>
<proteinExistence type="predicted"/>
<organism evidence="1 2">
    <name type="scientific">Rhizobium sullae</name>
    <name type="common">Rhizobium hedysari</name>
    <dbReference type="NCBI Taxonomy" id="50338"/>
    <lineage>
        <taxon>Bacteria</taxon>
        <taxon>Pseudomonadati</taxon>
        <taxon>Pseudomonadota</taxon>
        <taxon>Alphaproteobacteria</taxon>
        <taxon>Hyphomicrobiales</taxon>
        <taxon>Rhizobiaceae</taxon>
        <taxon>Rhizobium/Agrobacterium group</taxon>
        <taxon>Rhizobium</taxon>
    </lineage>
</organism>
<gene>
    <name evidence="1" type="ORF">N2599_31885</name>
</gene>
<evidence type="ECO:0000313" key="2">
    <source>
        <dbReference type="Proteomes" id="UP001060123"/>
    </source>
</evidence>
<sequence length="50" mass="5506">MGLPLACCGDGNNFGAQRLQLGEHDILIGLQLGLVELDKQIARREPWSRC</sequence>
<protein>
    <submittedName>
        <fullName evidence="1">Uncharacterized protein</fullName>
    </submittedName>
</protein>
<evidence type="ECO:0000313" key="1">
    <source>
        <dbReference type="EMBL" id="UWU17352.1"/>
    </source>
</evidence>
<dbReference type="Proteomes" id="UP001060123">
    <property type="component" value="Plasmid pWSM1592_1"/>
</dbReference>
<keyword evidence="1" id="KW-0614">Plasmid</keyword>
<dbReference type="EMBL" id="CP104144">
    <property type="protein sequence ID" value="UWU17352.1"/>
    <property type="molecule type" value="Genomic_DNA"/>
</dbReference>
<accession>A0ABY5XTR5</accession>